<comment type="similarity">
    <text evidence="2">Belongs to the QNG1 protein family.</text>
</comment>
<name>A0A0G0FQH5_9BACT</name>
<evidence type="ECO:0000313" key="7">
    <source>
        <dbReference type="Proteomes" id="UP000034044"/>
    </source>
</evidence>
<keyword evidence="1" id="KW-0378">Hydrolase</keyword>
<accession>A0A0G0FQH5</accession>
<dbReference type="GO" id="GO:0016787">
    <property type="term" value="F:hydrolase activity"/>
    <property type="evidence" value="ECO:0007669"/>
    <property type="project" value="UniProtKB-KW"/>
</dbReference>
<evidence type="ECO:0000256" key="3">
    <source>
        <dbReference type="ARBA" id="ARBA00035306"/>
    </source>
</evidence>
<dbReference type="Proteomes" id="UP000034044">
    <property type="component" value="Unassembled WGS sequence"/>
</dbReference>
<evidence type="ECO:0000256" key="2">
    <source>
        <dbReference type="ARBA" id="ARBA00035119"/>
    </source>
</evidence>
<evidence type="ECO:0000313" key="6">
    <source>
        <dbReference type="EMBL" id="KKQ21318.1"/>
    </source>
</evidence>
<proteinExistence type="inferred from homology"/>
<reference evidence="6 7" key="1">
    <citation type="journal article" date="2015" name="Nature">
        <title>rRNA introns, odd ribosomes, and small enigmatic genomes across a large radiation of phyla.</title>
        <authorList>
            <person name="Brown C.T."/>
            <person name="Hug L.A."/>
            <person name="Thomas B.C."/>
            <person name="Sharon I."/>
            <person name="Castelle C.J."/>
            <person name="Singh A."/>
            <person name="Wilkins M.J."/>
            <person name="Williams K.H."/>
            <person name="Banfield J.F."/>
        </authorList>
    </citation>
    <scope>NUCLEOTIDE SEQUENCE [LARGE SCALE GENOMIC DNA]</scope>
</reference>
<dbReference type="EMBL" id="LBSR01000022">
    <property type="protein sequence ID" value="KKQ21318.1"/>
    <property type="molecule type" value="Genomic_DNA"/>
</dbReference>
<evidence type="ECO:0000256" key="5">
    <source>
        <dbReference type="ARBA" id="ARBA00048204"/>
    </source>
</evidence>
<dbReference type="PANTHER" id="PTHR21314">
    <property type="entry name" value="QUEUOSINE 5'-PHOSPHATE N-GLYCOSYLASE_HYDROLASE-RELATED"/>
    <property type="match status" value="1"/>
</dbReference>
<dbReference type="InterPro" id="IPR019438">
    <property type="entry name" value="Q_salvage"/>
</dbReference>
<dbReference type="PANTHER" id="PTHR21314:SF0">
    <property type="entry name" value="QUEUOSINE 5'-PHOSPHATE N-GLYCOSYLASE_HYDROLASE"/>
    <property type="match status" value="1"/>
</dbReference>
<protein>
    <recommendedName>
        <fullName evidence="3">Queuosine 5'-phosphate N-glycosylase/hydrolase</fullName>
    </recommendedName>
    <alternativeName>
        <fullName evidence="4">Queuosine-nucleotide N-glycosylase/hydrolase</fullName>
    </alternativeName>
</protein>
<dbReference type="AlphaFoldDB" id="A0A0G0FQH5"/>
<comment type="caution">
    <text evidence="6">The sequence shown here is derived from an EMBL/GenBank/DDBJ whole genome shotgun (WGS) entry which is preliminary data.</text>
</comment>
<dbReference type="Pfam" id="PF10343">
    <property type="entry name" value="Q_salvage"/>
    <property type="match status" value="1"/>
</dbReference>
<dbReference type="GO" id="GO:0006400">
    <property type="term" value="P:tRNA modification"/>
    <property type="evidence" value="ECO:0007669"/>
    <property type="project" value="TreeGrafter"/>
</dbReference>
<comment type="catalytic activity">
    <reaction evidence="5">
        <text>queuosine 5'-phosphate + H2O = queuine + D-ribose 5-phosphate</text>
        <dbReference type="Rhea" id="RHEA:75387"/>
        <dbReference type="ChEBI" id="CHEBI:15377"/>
        <dbReference type="ChEBI" id="CHEBI:17433"/>
        <dbReference type="ChEBI" id="CHEBI:78346"/>
        <dbReference type="ChEBI" id="CHEBI:194371"/>
    </reaction>
    <physiologicalReaction direction="left-to-right" evidence="5">
        <dbReference type="Rhea" id="RHEA:75388"/>
    </physiologicalReaction>
</comment>
<organism evidence="6 7">
    <name type="scientific">Candidatus Wolfebacteria bacterium GW2011_GWC1_37_10</name>
    <dbReference type="NCBI Taxonomy" id="1619010"/>
    <lineage>
        <taxon>Bacteria</taxon>
        <taxon>Candidatus Wolfeibacteriota</taxon>
    </lineage>
</organism>
<gene>
    <name evidence="6" type="ORF">US36_C0022G0002</name>
</gene>
<sequence>MQQDILQTTKRVVENVKSVLINKKAVEKFCDSFSLNDVVTVELGNTAKFDISQQISLVCVFNCVNFCFWVAKGQEKWATKIDDEVIDGATGIFRALEEALKNGVPLLDAHFLQNLDREKFNEILNGNIEIPLLDERVKCLNEAGRVLLQNFDGNFMKVFEAANGDAVELTNLFIKFFSSFNDYATFEGEKVEFHKRAQLNTDMINYRLAKRGEKELSNLDKLTAFADYKVPQMLRKFRILEYTPELATKIDSWKEIEAGSQEEIEIRAATIWAIEQMKKVLAPRFPQITARQLDDHLWSLGQAKSPEDKPYHRTRTIFY</sequence>
<evidence type="ECO:0000256" key="4">
    <source>
        <dbReference type="ARBA" id="ARBA00035393"/>
    </source>
</evidence>
<evidence type="ECO:0000256" key="1">
    <source>
        <dbReference type="ARBA" id="ARBA00022801"/>
    </source>
</evidence>